<proteinExistence type="predicted"/>
<keyword evidence="5" id="KW-0472">Membrane</keyword>
<evidence type="ECO:0000256" key="3">
    <source>
        <dbReference type="ARBA" id="ARBA00034247"/>
    </source>
</evidence>
<dbReference type="PANTHER" id="PTHR45138:SF9">
    <property type="entry name" value="DIGUANYLATE CYCLASE DGCM-RELATED"/>
    <property type="match status" value="1"/>
</dbReference>
<dbReference type="GO" id="GO:1902201">
    <property type="term" value="P:negative regulation of bacterial-type flagellum-dependent cell motility"/>
    <property type="evidence" value="ECO:0007669"/>
    <property type="project" value="TreeGrafter"/>
</dbReference>
<dbReference type="Proteomes" id="UP000717981">
    <property type="component" value="Unassembled WGS sequence"/>
</dbReference>
<keyword evidence="5" id="KW-1133">Transmembrane helix</keyword>
<dbReference type="Gene3D" id="3.30.70.270">
    <property type="match status" value="1"/>
</dbReference>
<dbReference type="GO" id="GO:0005886">
    <property type="term" value="C:plasma membrane"/>
    <property type="evidence" value="ECO:0007669"/>
    <property type="project" value="TreeGrafter"/>
</dbReference>
<dbReference type="InterPro" id="IPR050469">
    <property type="entry name" value="Diguanylate_Cyclase"/>
</dbReference>
<evidence type="ECO:0000256" key="1">
    <source>
        <dbReference type="ARBA" id="ARBA00001946"/>
    </source>
</evidence>
<feature type="transmembrane region" description="Helical" evidence="5">
    <location>
        <begin position="260"/>
        <end position="280"/>
    </location>
</feature>
<sequence length="478" mass="52778">MHRWRFEADSGRLLEQEHLGSEAGLETDPELGTRLLLLDDTVFAISGTRVQRLRAGRFVPARLPELPGLERPWELAAARNAAGTFVWTSQRIWWRPPGEHAFRLLRTGGGRVPGYRKVELQEDGRLRVLARAQVLQFDPAFDAGPAWRPRSRIDRIQLRHADGSLELLPRQPAAPLPVPPGAAVGLRLGLSAMESEFEFRYRIPGYQARWSEWSGDRDLLLQHLPPGDHTLEYQGRVRGGVEAGPERLAFRFQPFWYERWPVRLLFLLAVLAAAAALVRLRVHRVNERNRELERRIAERTAELEQANRKLAELAVIDGLTGVPNRRALECALARGWQRCAVHREPLALVMVDVDHFKRYNDGLGHQAGDALLRRVAAILTAAVHGVDEMAARYGGEEFVLVLPGVGLDEAVARAEAVRGEVERSAAGGGPACTLSMGVAVAWPPAGDVAGLLGAADGALYRAKREGRNRVCVASGGAA</sequence>
<dbReference type="InterPro" id="IPR029787">
    <property type="entry name" value="Nucleotide_cyclase"/>
</dbReference>
<dbReference type="AlphaFoldDB" id="A0A921NS50"/>
<dbReference type="CDD" id="cd01949">
    <property type="entry name" value="GGDEF"/>
    <property type="match status" value="1"/>
</dbReference>
<organism evidence="7 8">
    <name type="scientific">Pseudoxanthomonas taiwanensis</name>
    <dbReference type="NCBI Taxonomy" id="176598"/>
    <lineage>
        <taxon>Bacteria</taxon>
        <taxon>Pseudomonadati</taxon>
        <taxon>Pseudomonadota</taxon>
        <taxon>Gammaproteobacteria</taxon>
        <taxon>Lysobacterales</taxon>
        <taxon>Lysobacteraceae</taxon>
        <taxon>Pseudoxanthomonas</taxon>
    </lineage>
</organism>
<feature type="domain" description="GGDEF" evidence="6">
    <location>
        <begin position="344"/>
        <end position="475"/>
    </location>
</feature>
<keyword evidence="8" id="KW-1185">Reference proteome</keyword>
<dbReference type="SUPFAM" id="SSF55073">
    <property type="entry name" value="Nucleotide cyclase"/>
    <property type="match status" value="1"/>
</dbReference>
<evidence type="ECO:0000256" key="5">
    <source>
        <dbReference type="SAM" id="Phobius"/>
    </source>
</evidence>
<feature type="coiled-coil region" evidence="4">
    <location>
        <begin position="275"/>
        <end position="316"/>
    </location>
</feature>
<dbReference type="InterPro" id="IPR000160">
    <property type="entry name" value="GGDEF_dom"/>
</dbReference>
<comment type="caution">
    <text evidence="7">The sequence shown here is derived from an EMBL/GenBank/DDBJ whole genome shotgun (WGS) entry which is preliminary data.</text>
</comment>
<dbReference type="PROSITE" id="PS50887">
    <property type="entry name" value="GGDEF"/>
    <property type="match status" value="1"/>
</dbReference>
<keyword evidence="4" id="KW-0175">Coiled coil</keyword>
<comment type="catalytic activity">
    <reaction evidence="3">
        <text>2 GTP = 3',3'-c-di-GMP + 2 diphosphate</text>
        <dbReference type="Rhea" id="RHEA:24898"/>
        <dbReference type="ChEBI" id="CHEBI:33019"/>
        <dbReference type="ChEBI" id="CHEBI:37565"/>
        <dbReference type="ChEBI" id="CHEBI:58805"/>
        <dbReference type="EC" id="2.7.7.65"/>
    </reaction>
</comment>
<dbReference type="OrthoDB" id="176203at2"/>
<keyword evidence="5" id="KW-0812">Transmembrane</keyword>
<dbReference type="InterPro" id="IPR013783">
    <property type="entry name" value="Ig-like_fold"/>
</dbReference>
<dbReference type="Gene3D" id="2.60.40.10">
    <property type="entry name" value="Immunoglobulins"/>
    <property type="match status" value="1"/>
</dbReference>
<evidence type="ECO:0000313" key="7">
    <source>
        <dbReference type="EMBL" id="KAF1685213.1"/>
    </source>
</evidence>
<dbReference type="InterPro" id="IPR043128">
    <property type="entry name" value="Rev_trsase/Diguanyl_cyclase"/>
</dbReference>
<dbReference type="Pfam" id="PF00990">
    <property type="entry name" value="GGDEF"/>
    <property type="match status" value="1"/>
</dbReference>
<evidence type="ECO:0000256" key="4">
    <source>
        <dbReference type="SAM" id="Coils"/>
    </source>
</evidence>
<dbReference type="EMBL" id="PDWK01000092">
    <property type="protein sequence ID" value="KAF1685213.1"/>
    <property type="molecule type" value="Genomic_DNA"/>
</dbReference>
<reference evidence="7" key="1">
    <citation type="submission" date="2017-10" db="EMBL/GenBank/DDBJ databases">
        <title>Whole genome sequencing of members of genus Pseudoxanthomonas.</title>
        <authorList>
            <person name="Kumar S."/>
            <person name="Bansal K."/>
            <person name="Kaur A."/>
            <person name="Patil P."/>
            <person name="Sharma S."/>
            <person name="Patil P.B."/>
        </authorList>
    </citation>
    <scope>NUCLEOTIDE SEQUENCE</scope>
    <source>
        <strain evidence="7">DSM 22914</strain>
    </source>
</reference>
<dbReference type="NCBIfam" id="TIGR00254">
    <property type="entry name" value="GGDEF"/>
    <property type="match status" value="1"/>
</dbReference>
<dbReference type="PANTHER" id="PTHR45138">
    <property type="entry name" value="REGULATORY COMPONENTS OF SENSORY TRANSDUCTION SYSTEM"/>
    <property type="match status" value="1"/>
</dbReference>
<evidence type="ECO:0000259" key="6">
    <source>
        <dbReference type="PROSITE" id="PS50887"/>
    </source>
</evidence>
<dbReference type="EC" id="2.7.7.65" evidence="2"/>
<dbReference type="FunFam" id="3.30.70.270:FF:000001">
    <property type="entry name" value="Diguanylate cyclase domain protein"/>
    <property type="match status" value="1"/>
</dbReference>
<gene>
    <name evidence="7" type="ORF">CR938_13105</name>
</gene>
<dbReference type="GO" id="GO:0043709">
    <property type="term" value="P:cell adhesion involved in single-species biofilm formation"/>
    <property type="evidence" value="ECO:0007669"/>
    <property type="project" value="TreeGrafter"/>
</dbReference>
<evidence type="ECO:0000256" key="2">
    <source>
        <dbReference type="ARBA" id="ARBA00012528"/>
    </source>
</evidence>
<dbReference type="RefSeq" id="WP_162125427.1">
    <property type="nucleotide sequence ID" value="NZ_PDWK01000092.1"/>
</dbReference>
<protein>
    <recommendedName>
        <fullName evidence="2">diguanylate cyclase</fullName>
        <ecNumber evidence="2">2.7.7.65</ecNumber>
    </recommendedName>
</protein>
<name>A0A921NS50_9GAMM</name>
<accession>A0A921NS50</accession>
<evidence type="ECO:0000313" key="8">
    <source>
        <dbReference type="Proteomes" id="UP000717981"/>
    </source>
</evidence>
<dbReference type="GO" id="GO:0052621">
    <property type="term" value="F:diguanylate cyclase activity"/>
    <property type="evidence" value="ECO:0007669"/>
    <property type="project" value="UniProtKB-EC"/>
</dbReference>
<dbReference type="SMART" id="SM00267">
    <property type="entry name" value="GGDEF"/>
    <property type="match status" value="1"/>
</dbReference>
<comment type="cofactor">
    <cofactor evidence="1">
        <name>Mg(2+)</name>
        <dbReference type="ChEBI" id="CHEBI:18420"/>
    </cofactor>
</comment>